<organism evidence="1 2">
    <name type="scientific">Lindgomyces ingoldianus</name>
    <dbReference type="NCBI Taxonomy" id="673940"/>
    <lineage>
        <taxon>Eukaryota</taxon>
        <taxon>Fungi</taxon>
        <taxon>Dikarya</taxon>
        <taxon>Ascomycota</taxon>
        <taxon>Pezizomycotina</taxon>
        <taxon>Dothideomycetes</taxon>
        <taxon>Pleosporomycetidae</taxon>
        <taxon>Pleosporales</taxon>
        <taxon>Lindgomycetaceae</taxon>
        <taxon>Lindgomyces</taxon>
    </lineage>
</organism>
<accession>A0ACB6RAE7</accession>
<proteinExistence type="predicted"/>
<comment type="caution">
    <text evidence="1">The sequence shown here is derived from an EMBL/GenBank/DDBJ whole genome shotgun (WGS) entry which is preliminary data.</text>
</comment>
<protein>
    <submittedName>
        <fullName evidence="1">MFS general substrate transporter</fullName>
    </submittedName>
</protein>
<evidence type="ECO:0000313" key="1">
    <source>
        <dbReference type="EMBL" id="KAF2476025.1"/>
    </source>
</evidence>
<reference evidence="1" key="1">
    <citation type="journal article" date="2020" name="Stud. Mycol.">
        <title>101 Dothideomycetes genomes: a test case for predicting lifestyles and emergence of pathogens.</title>
        <authorList>
            <person name="Haridas S."/>
            <person name="Albert R."/>
            <person name="Binder M."/>
            <person name="Bloem J."/>
            <person name="Labutti K."/>
            <person name="Salamov A."/>
            <person name="Andreopoulos B."/>
            <person name="Baker S."/>
            <person name="Barry K."/>
            <person name="Bills G."/>
            <person name="Bluhm B."/>
            <person name="Cannon C."/>
            <person name="Castanera R."/>
            <person name="Culley D."/>
            <person name="Daum C."/>
            <person name="Ezra D."/>
            <person name="Gonzalez J."/>
            <person name="Henrissat B."/>
            <person name="Kuo A."/>
            <person name="Liang C."/>
            <person name="Lipzen A."/>
            <person name="Lutzoni F."/>
            <person name="Magnuson J."/>
            <person name="Mondo S."/>
            <person name="Nolan M."/>
            <person name="Ohm R."/>
            <person name="Pangilinan J."/>
            <person name="Park H.-J."/>
            <person name="Ramirez L."/>
            <person name="Alfaro M."/>
            <person name="Sun H."/>
            <person name="Tritt A."/>
            <person name="Yoshinaga Y."/>
            <person name="Zwiers L.-H."/>
            <person name="Turgeon B."/>
            <person name="Goodwin S."/>
            <person name="Spatafora J."/>
            <person name="Crous P."/>
            <person name="Grigoriev I."/>
        </authorList>
    </citation>
    <scope>NUCLEOTIDE SEQUENCE</scope>
    <source>
        <strain evidence="1">ATCC 200398</strain>
    </source>
</reference>
<dbReference type="Proteomes" id="UP000799755">
    <property type="component" value="Unassembled WGS sequence"/>
</dbReference>
<gene>
    <name evidence="1" type="ORF">BDR25DRAFT_278785</name>
</gene>
<keyword evidence="2" id="KW-1185">Reference proteome</keyword>
<evidence type="ECO:0000313" key="2">
    <source>
        <dbReference type="Proteomes" id="UP000799755"/>
    </source>
</evidence>
<sequence length="484" mass="54073">MSDSPDLHDGSEAASLLASNQNDAATRDVVRRVPRKNISRLTLCCLALFFIVEMFNFVTYAPLTVLFENVICDAYYSKRSSTRSGGYYDCKIEPIQGDLARLKGWKGFFDTLPVFIVAFPLGKASDTLGRKFALASSIASVLAGFLWILLVGYIPSIFPLKAIWLSAVMYLFGGGICQVNATIILMTVEAAGERYRSQIMYYTYSLYLLAELVGPAIASFSISTSLWLSFLLGITLLLMCLASTFFIPETRPRTERRHPEDPPSSSRDAYGERRQSQHWERSSGIQIRNSRALMRHRNVLLAAPIFVVGQFRLATLNLLLQYATVKFRWTFSSAALLISEIAAVNLIILGPVLSWVPSILQHRYGWRTRTIDLWILRGSLGFLSIGAFMIGIAPRTDCLIFGVLIFSAGFGCRACLLALTTSWIDDNYRGRFFGITQIVENIGLLIADPIIQNMFAASLGLSRVWIGISFWFVSVSVIRTFTLR</sequence>
<dbReference type="EMBL" id="MU003495">
    <property type="protein sequence ID" value="KAF2476025.1"/>
    <property type="molecule type" value="Genomic_DNA"/>
</dbReference>
<name>A0ACB6RAE7_9PLEO</name>